<feature type="signal peptide" evidence="2">
    <location>
        <begin position="1"/>
        <end position="42"/>
    </location>
</feature>
<evidence type="ECO:0000313" key="4">
    <source>
        <dbReference type="EMBL" id="GGK03803.1"/>
    </source>
</evidence>
<accession>A0A8J3B9Z4</accession>
<dbReference type="FunFam" id="2.40.10.10:FF:000002">
    <property type="entry name" value="Transmembrane protease serine"/>
    <property type="match status" value="1"/>
</dbReference>
<proteinExistence type="predicted"/>
<reference evidence="4" key="1">
    <citation type="journal article" date="2014" name="Int. J. Syst. Evol. Microbiol.">
        <title>Complete genome sequence of Corynebacterium casei LMG S-19264T (=DSM 44701T), isolated from a smear-ripened cheese.</title>
        <authorList>
            <consortium name="US DOE Joint Genome Institute (JGI-PGF)"/>
            <person name="Walter F."/>
            <person name="Albersmeier A."/>
            <person name="Kalinowski J."/>
            <person name="Ruckert C."/>
        </authorList>
    </citation>
    <scope>NUCLEOTIDE SEQUENCE</scope>
    <source>
        <strain evidence="4">JCM 3090</strain>
    </source>
</reference>
<dbReference type="Proteomes" id="UP000649739">
    <property type="component" value="Unassembled WGS sequence"/>
</dbReference>
<dbReference type="SMART" id="SM00020">
    <property type="entry name" value="Tryp_SPc"/>
    <property type="match status" value="1"/>
</dbReference>
<reference evidence="4" key="2">
    <citation type="submission" date="2020-09" db="EMBL/GenBank/DDBJ databases">
        <authorList>
            <person name="Sun Q."/>
            <person name="Ohkuma M."/>
        </authorList>
    </citation>
    <scope>NUCLEOTIDE SEQUENCE</scope>
    <source>
        <strain evidence="4">JCM 3090</strain>
    </source>
</reference>
<feature type="domain" description="Peptidase S1" evidence="3">
    <location>
        <begin position="51"/>
        <end position="284"/>
    </location>
</feature>
<dbReference type="PRINTS" id="PR00722">
    <property type="entry name" value="CHYMOTRYPSIN"/>
</dbReference>
<evidence type="ECO:0000256" key="2">
    <source>
        <dbReference type="SAM" id="SignalP"/>
    </source>
</evidence>
<dbReference type="InterPro" id="IPR001314">
    <property type="entry name" value="Peptidase_S1A"/>
</dbReference>
<keyword evidence="1" id="KW-1015">Disulfide bond</keyword>
<evidence type="ECO:0000313" key="5">
    <source>
        <dbReference type="Proteomes" id="UP000649739"/>
    </source>
</evidence>
<sequence>MAGPAAAARGGRGRPPRRGARALAAGVLIAAGAAAAAGPAGAAPAGPGTRIIGGRPAAEGAYPWMVRLGFGASGQCGGSLVSPDIVITAHHCLEYAKGLTADIGRVRWKDAEPAGARRTSTPDRWRLGGGPKVGDWAVVRLDRPYAGAAPVALPRDGALDAAPAFRALGWGHTEPTGSPNSETLNEVDLPLVGQNRCPDFNGKKEGWEICAGDWDNGGIDSCTNDSGGPLIARDGERWVLVGIVSWGWGCAQKQRPGHYVAVSRRLAQLRAAIVELGGQPPPGW</sequence>
<evidence type="ECO:0000256" key="1">
    <source>
        <dbReference type="ARBA" id="ARBA00023157"/>
    </source>
</evidence>
<dbReference type="CDD" id="cd00190">
    <property type="entry name" value="Tryp_SPc"/>
    <property type="match status" value="1"/>
</dbReference>
<organism evidence="4 5">
    <name type="scientific">Pilimelia anulata</name>
    <dbReference type="NCBI Taxonomy" id="53371"/>
    <lineage>
        <taxon>Bacteria</taxon>
        <taxon>Bacillati</taxon>
        <taxon>Actinomycetota</taxon>
        <taxon>Actinomycetes</taxon>
        <taxon>Micromonosporales</taxon>
        <taxon>Micromonosporaceae</taxon>
        <taxon>Pilimelia</taxon>
    </lineage>
</organism>
<dbReference type="Pfam" id="PF00089">
    <property type="entry name" value="Trypsin"/>
    <property type="match status" value="1"/>
</dbReference>
<dbReference type="RefSeq" id="WP_189171465.1">
    <property type="nucleotide sequence ID" value="NZ_BMQB01000009.1"/>
</dbReference>
<evidence type="ECO:0000259" key="3">
    <source>
        <dbReference type="PROSITE" id="PS50240"/>
    </source>
</evidence>
<dbReference type="AlphaFoldDB" id="A0A8J3B9Z4"/>
<dbReference type="GO" id="GO:0006508">
    <property type="term" value="P:proteolysis"/>
    <property type="evidence" value="ECO:0007669"/>
    <property type="project" value="InterPro"/>
</dbReference>
<dbReference type="PANTHER" id="PTHR24252:SF7">
    <property type="entry name" value="HYALIN"/>
    <property type="match status" value="1"/>
</dbReference>
<comment type="caution">
    <text evidence="4">The sequence shown here is derived from an EMBL/GenBank/DDBJ whole genome shotgun (WGS) entry which is preliminary data.</text>
</comment>
<dbReference type="EMBL" id="BMQB01000009">
    <property type="protein sequence ID" value="GGK03803.1"/>
    <property type="molecule type" value="Genomic_DNA"/>
</dbReference>
<dbReference type="PANTHER" id="PTHR24252">
    <property type="entry name" value="ACROSIN-RELATED"/>
    <property type="match status" value="1"/>
</dbReference>
<dbReference type="InterPro" id="IPR043504">
    <property type="entry name" value="Peptidase_S1_PA_chymotrypsin"/>
</dbReference>
<keyword evidence="5" id="KW-1185">Reference proteome</keyword>
<keyword evidence="2" id="KW-0732">Signal</keyword>
<dbReference type="Gene3D" id="2.40.10.10">
    <property type="entry name" value="Trypsin-like serine proteases"/>
    <property type="match status" value="2"/>
</dbReference>
<name>A0A8J3B9Z4_9ACTN</name>
<dbReference type="SUPFAM" id="SSF50494">
    <property type="entry name" value="Trypsin-like serine proteases"/>
    <property type="match status" value="1"/>
</dbReference>
<dbReference type="PROSITE" id="PS50240">
    <property type="entry name" value="TRYPSIN_DOM"/>
    <property type="match status" value="1"/>
</dbReference>
<protein>
    <submittedName>
        <fullName evidence="4">Trypsin</fullName>
    </submittedName>
</protein>
<gene>
    <name evidence="4" type="ORF">GCM10010123_37170</name>
</gene>
<dbReference type="GO" id="GO:0004252">
    <property type="term" value="F:serine-type endopeptidase activity"/>
    <property type="evidence" value="ECO:0007669"/>
    <property type="project" value="InterPro"/>
</dbReference>
<dbReference type="InterPro" id="IPR009003">
    <property type="entry name" value="Peptidase_S1_PA"/>
</dbReference>
<dbReference type="InterPro" id="IPR001254">
    <property type="entry name" value="Trypsin_dom"/>
</dbReference>
<feature type="chain" id="PRO_5035236218" evidence="2">
    <location>
        <begin position="43"/>
        <end position="284"/>
    </location>
</feature>